<dbReference type="Pfam" id="PF02769">
    <property type="entry name" value="AIRS_C"/>
    <property type="match status" value="1"/>
</dbReference>
<feature type="binding site" evidence="2">
    <location>
        <position position="46"/>
    </location>
    <ligand>
        <name>Mg(2+)</name>
        <dbReference type="ChEBI" id="CHEBI:18420"/>
        <label>2</label>
    </ligand>
</feature>
<dbReference type="Pfam" id="PF00586">
    <property type="entry name" value="AIRS"/>
    <property type="match status" value="1"/>
</dbReference>
<dbReference type="GO" id="GO:0000287">
    <property type="term" value="F:magnesium ion binding"/>
    <property type="evidence" value="ECO:0007669"/>
    <property type="project" value="UniProtKB-UniRule"/>
</dbReference>
<feature type="binding site" evidence="2">
    <location>
        <position position="319"/>
    </location>
    <ligand>
        <name>substrate</name>
    </ligand>
</feature>
<feature type="binding site" evidence="2">
    <location>
        <position position="211"/>
    </location>
    <ligand>
        <name>Mg(2+)</name>
        <dbReference type="ChEBI" id="CHEBI:18420"/>
        <label>3</label>
    </ligand>
</feature>
<dbReference type="PANTHER" id="PTHR30270:SF0">
    <property type="entry name" value="THIAMINE-MONOPHOSPHATE KINASE"/>
    <property type="match status" value="1"/>
</dbReference>
<comment type="function">
    <text evidence="2">Catalyzes the ATP-dependent phosphorylation of thiamine-monophosphate (TMP) to form thiamine-pyrophosphate (TPP), the active form of vitamin B1.</text>
</comment>
<dbReference type="GO" id="GO:0009030">
    <property type="term" value="F:thiamine-phosphate kinase activity"/>
    <property type="evidence" value="ECO:0007669"/>
    <property type="project" value="UniProtKB-UniRule"/>
</dbReference>
<dbReference type="PANTHER" id="PTHR30270">
    <property type="entry name" value="THIAMINE-MONOPHOSPHATE KINASE"/>
    <property type="match status" value="1"/>
</dbReference>
<proteinExistence type="inferred from homology"/>
<keyword evidence="2" id="KW-0808">Transferase</keyword>
<feature type="domain" description="PurM-like C-terminal" evidence="4">
    <location>
        <begin position="150"/>
        <end position="274"/>
    </location>
</feature>
<feature type="binding site" evidence="2">
    <location>
        <position position="214"/>
    </location>
    <ligand>
        <name>Mg(2+)</name>
        <dbReference type="ChEBI" id="CHEBI:18420"/>
        <label>5</label>
    </ligand>
</feature>
<accession>A0AAT9G4F4</accession>
<dbReference type="HAMAP" id="MF_02128">
    <property type="entry name" value="TMP_kinase"/>
    <property type="match status" value="1"/>
</dbReference>
<protein>
    <recommendedName>
        <fullName evidence="2">Thiamine-monophosphate kinase</fullName>
        <shortName evidence="2">TMP kinase</shortName>
        <shortName evidence="2">Thiamine-phosphate kinase</shortName>
        <ecNumber evidence="2">2.7.4.16</ecNumber>
    </recommendedName>
</protein>
<dbReference type="InterPro" id="IPR006283">
    <property type="entry name" value="ThiL-like"/>
</dbReference>
<evidence type="ECO:0000256" key="2">
    <source>
        <dbReference type="HAMAP-Rule" id="MF_02128"/>
    </source>
</evidence>
<dbReference type="NCBIfam" id="TIGR01379">
    <property type="entry name" value="thiL"/>
    <property type="match status" value="1"/>
</dbReference>
<dbReference type="Gene3D" id="3.30.1330.10">
    <property type="entry name" value="PurM-like, N-terminal domain"/>
    <property type="match status" value="1"/>
</dbReference>
<feature type="binding site" evidence="2">
    <location>
        <position position="44"/>
    </location>
    <ligand>
        <name>Mg(2+)</name>
        <dbReference type="ChEBI" id="CHEBI:18420"/>
        <label>4</label>
    </ligand>
</feature>
<dbReference type="AlphaFoldDB" id="A0AAT9G4F4"/>
<evidence type="ECO:0000256" key="1">
    <source>
        <dbReference type="ARBA" id="ARBA00022977"/>
    </source>
</evidence>
<feature type="binding site" evidence="2">
    <location>
        <position position="74"/>
    </location>
    <ligand>
        <name>Mg(2+)</name>
        <dbReference type="ChEBI" id="CHEBI:18420"/>
        <label>4</label>
    </ligand>
</feature>
<organism evidence="5">
    <name type="scientific">Candidatus Aschnera chinzeii</name>
    <dbReference type="NCBI Taxonomy" id="1485666"/>
    <lineage>
        <taxon>Bacteria</taxon>
        <taxon>Pseudomonadati</taxon>
        <taxon>Pseudomonadota</taxon>
        <taxon>Gammaproteobacteria</taxon>
        <taxon>Enterobacterales</taxon>
        <taxon>Enterobacteriaceae</taxon>
        <taxon>Candidatus Aschnera</taxon>
    </lineage>
</organism>
<comment type="similarity">
    <text evidence="2">Belongs to the thiamine-monophosphate kinase family.</text>
</comment>
<feature type="binding site" evidence="2">
    <location>
        <position position="74"/>
    </location>
    <ligand>
        <name>Mg(2+)</name>
        <dbReference type="ChEBI" id="CHEBI:18420"/>
        <label>2</label>
    </ligand>
</feature>
<comment type="miscellaneous">
    <text evidence="2">Reaction mechanism of ThiL seems to utilize a direct, inline transfer of the gamma-phosphate of ATP to TMP rather than a phosphorylated enzyme intermediate.</text>
</comment>
<keyword evidence="2" id="KW-0547">Nucleotide-binding</keyword>
<feature type="binding site" evidence="2">
    <location>
        <position position="145"/>
    </location>
    <ligand>
        <name>ATP</name>
        <dbReference type="ChEBI" id="CHEBI:30616"/>
    </ligand>
</feature>
<feature type="domain" description="PurM-like N-terminal" evidence="3">
    <location>
        <begin position="27"/>
        <end position="137"/>
    </location>
</feature>
<dbReference type="EC" id="2.7.4.16" evidence="2"/>
<feature type="binding site" evidence="2">
    <location>
        <position position="29"/>
    </location>
    <ligand>
        <name>Mg(2+)</name>
        <dbReference type="ChEBI" id="CHEBI:18420"/>
        <label>4</label>
    </ligand>
</feature>
<dbReference type="InterPro" id="IPR010918">
    <property type="entry name" value="PurM-like_C_dom"/>
</dbReference>
<evidence type="ECO:0000313" key="5">
    <source>
        <dbReference type="EMBL" id="BET44603.1"/>
    </source>
</evidence>
<feature type="binding site" evidence="2">
    <location>
        <position position="29"/>
    </location>
    <ligand>
        <name>Mg(2+)</name>
        <dbReference type="ChEBI" id="CHEBI:18420"/>
        <label>3</label>
    </ligand>
</feature>
<feature type="binding site" evidence="2">
    <location>
        <position position="45"/>
    </location>
    <ligand>
        <name>Mg(2+)</name>
        <dbReference type="ChEBI" id="CHEBI:18420"/>
        <label>1</label>
    </ligand>
</feature>
<dbReference type="PIRSF" id="PIRSF005303">
    <property type="entry name" value="Thiam_monoph_kin"/>
    <property type="match status" value="1"/>
</dbReference>
<gene>
    <name evidence="2 5" type="primary">thiL</name>
    <name evidence="5" type="ORF">ACHINZ_2750</name>
</gene>
<dbReference type="CDD" id="cd02194">
    <property type="entry name" value="ThiL"/>
    <property type="match status" value="1"/>
</dbReference>
<dbReference type="GO" id="GO:0005524">
    <property type="term" value="F:ATP binding"/>
    <property type="evidence" value="ECO:0007669"/>
    <property type="project" value="UniProtKB-UniRule"/>
</dbReference>
<name>A0AAT9G4F4_9ENTR</name>
<comment type="pathway">
    <text evidence="2">Cofactor biosynthesis; thiamine diphosphate biosynthesis; thiamine diphosphate from thiamine phosphate: step 1/1.</text>
</comment>
<dbReference type="GO" id="GO:0009229">
    <property type="term" value="P:thiamine diphosphate biosynthetic process"/>
    <property type="evidence" value="ECO:0007669"/>
    <property type="project" value="UniProtKB-UniRule"/>
</dbReference>
<dbReference type="Gene3D" id="3.90.650.10">
    <property type="entry name" value="PurM-like C-terminal domain"/>
    <property type="match status" value="1"/>
</dbReference>
<evidence type="ECO:0000259" key="3">
    <source>
        <dbReference type="Pfam" id="PF00586"/>
    </source>
</evidence>
<feature type="binding site" evidence="2">
    <location>
        <begin position="120"/>
        <end position="121"/>
    </location>
    <ligand>
        <name>ATP</name>
        <dbReference type="ChEBI" id="CHEBI:30616"/>
    </ligand>
</feature>
<feature type="binding site" evidence="2">
    <location>
        <position position="74"/>
    </location>
    <ligand>
        <name>Mg(2+)</name>
        <dbReference type="ChEBI" id="CHEBI:18420"/>
        <label>3</label>
    </ligand>
</feature>
<dbReference type="SUPFAM" id="SSF56042">
    <property type="entry name" value="PurM C-terminal domain-like"/>
    <property type="match status" value="1"/>
</dbReference>
<dbReference type="InterPro" id="IPR016188">
    <property type="entry name" value="PurM-like_N"/>
</dbReference>
<dbReference type="InterPro" id="IPR036921">
    <property type="entry name" value="PurM-like_N_sf"/>
</dbReference>
<dbReference type="EMBL" id="AP028961">
    <property type="protein sequence ID" value="BET44603.1"/>
    <property type="molecule type" value="Genomic_DNA"/>
</dbReference>
<dbReference type="SUPFAM" id="SSF55326">
    <property type="entry name" value="PurM N-terminal domain-like"/>
    <property type="match status" value="1"/>
</dbReference>
<feature type="binding site" evidence="2">
    <location>
        <position position="213"/>
    </location>
    <ligand>
        <name>ATP</name>
        <dbReference type="ChEBI" id="CHEBI:30616"/>
    </ligand>
</feature>
<reference evidence="5" key="1">
    <citation type="journal article" date="2023" name="Front. Microbiol.">
        <title>Genome analysis of Candidatus Aschnera chinzeii, the bacterial endosymbiont of the blood-sucking bat fly Penicillidia jenynsii (Insecta: Diptera: Nycteribiidae).</title>
        <authorList>
            <person name="Koga R."/>
            <person name="Moriyama M."/>
            <person name="Nozaki T."/>
            <person name="Fukatsu T."/>
        </authorList>
    </citation>
    <scope>NUCLEOTIDE SEQUENCE</scope>
    <source>
        <strain evidence="5">Kw-01</strain>
    </source>
</reference>
<evidence type="ECO:0000259" key="4">
    <source>
        <dbReference type="Pfam" id="PF02769"/>
    </source>
</evidence>
<keyword evidence="2" id="KW-0067">ATP-binding</keyword>
<keyword evidence="2" id="KW-0479">Metal-binding</keyword>
<dbReference type="InterPro" id="IPR036676">
    <property type="entry name" value="PurM-like_C_sf"/>
</dbReference>
<feature type="binding site" evidence="2">
    <location>
        <position position="46"/>
    </location>
    <ligand>
        <name>Mg(2+)</name>
        <dbReference type="ChEBI" id="CHEBI:18420"/>
        <label>1</label>
    </ligand>
</feature>
<keyword evidence="1 2" id="KW-0784">Thiamine biosynthesis</keyword>
<feature type="binding site" evidence="2">
    <location>
        <position position="262"/>
    </location>
    <ligand>
        <name>substrate</name>
    </ligand>
</feature>
<comment type="caution">
    <text evidence="2">Lacks conserved residue(s) required for the propagation of feature annotation.</text>
</comment>
<reference evidence="5" key="2">
    <citation type="submission" date="2023-10" db="EMBL/GenBank/DDBJ databases">
        <authorList>
            <person name="Koga R."/>
            <person name="Fukatsu T."/>
        </authorList>
    </citation>
    <scope>NUCLEOTIDE SEQUENCE</scope>
    <source>
        <strain evidence="5">Kw-01</strain>
    </source>
</reference>
<sequence>MFNTEFNIILKYFNHQKNTNNVHVGIGDDAALVSVPKDYQLAITTDTMVSNVHFFPNISPKNLAYKLIVISFSDIAAMGAQPIWLSLALTIPNINHNWLKKFSISLFQQLNFYKVQLIGGDITRGPLSITTTTHGLVPKERYITRFGISDGDLIYVLGTLGDSAAGLAILQSKLYINNIKDRNWLINAHLRPKIWISQGIELRNIASSMIDISDGLISAMENILKINNCGAKIKLNHLPISKVLQNQCSKEQALAFALSGGEEYSLCFTVPKKKYYLLKENFLKKNKKYCFCIGNINTNKRGIKYIDKNKEISLSYTGFEHFV</sequence>
<dbReference type="GO" id="GO:0009228">
    <property type="term" value="P:thiamine biosynthetic process"/>
    <property type="evidence" value="ECO:0007669"/>
    <property type="project" value="UniProtKB-KW"/>
</dbReference>
<feature type="binding site" evidence="2">
    <location>
        <position position="121"/>
    </location>
    <ligand>
        <name>Mg(2+)</name>
        <dbReference type="ChEBI" id="CHEBI:18420"/>
        <label>1</label>
    </ligand>
</feature>
<keyword evidence="2 5" id="KW-0418">Kinase</keyword>
<keyword evidence="2" id="KW-0460">Magnesium</keyword>
<comment type="catalytic activity">
    <reaction evidence="2">
        <text>thiamine phosphate + ATP = thiamine diphosphate + ADP</text>
        <dbReference type="Rhea" id="RHEA:15913"/>
        <dbReference type="ChEBI" id="CHEBI:30616"/>
        <dbReference type="ChEBI" id="CHEBI:37575"/>
        <dbReference type="ChEBI" id="CHEBI:58937"/>
        <dbReference type="ChEBI" id="CHEBI:456216"/>
        <dbReference type="EC" id="2.7.4.16"/>
    </reaction>
</comment>
<feature type="binding site" evidence="2">
    <location>
        <position position="53"/>
    </location>
    <ligand>
        <name>substrate</name>
    </ligand>
</feature>